<dbReference type="GO" id="GO:0005576">
    <property type="term" value="C:extracellular region"/>
    <property type="evidence" value="ECO:0007669"/>
    <property type="project" value="UniProtKB-SubCell"/>
</dbReference>
<dbReference type="InterPro" id="IPR041792">
    <property type="entry name" value="MPP_PAP"/>
</dbReference>
<evidence type="ECO:0000259" key="9">
    <source>
        <dbReference type="Pfam" id="PF16656"/>
    </source>
</evidence>
<evidence type="ECO:0000313" key="10">
    <source>
        <dbReference type="EMBL" id="KOO22335.1"/>
    </source>
</evidence>
<gene>
    <name evidence="10" type="ORF">Ctob_000730</name>
</gene>
<protein>
    <recommendedName>
        <fullName evidence="6">Purple acid phosphatase</fullName>
        <ecNumber evidence="6">3.1.3.2</ecNumber>
    </recommendedName>
</protein>
<keyword evidence="3" id="KW-0964">Secreted</keyword>
<feature type="domain" description="Purple acid phosphatase N-terminal" evidence="9">
    <location>
        <begin position="224"/>
        <end position="335"/>
    </location>
</feature>
<keyword evidence="5" id="KW-0325">Glycoprotein</keyword>
<dbReference type="Pfam" id="PF14008">
    <property type="entry name" value="Metallophos_C"/>
    <property type="match status" value="1"/>
</dbReference>
<dbReference type="PANTHER" id="PTHR45778:SF7">
    <property type="entry name" value="PURPLE ACID PHOSPHATASE"/>
    <property type="match status" value="1"/>
</dbReference>
<comment type="similarity">
    <text evidence="6">Belongs to the metallophosphoesterase superfamily. Purple acid phosphatase family.</text>
</comment>
<dbReference type="AlphaFoldDB" id="A0A0M0J785"/>
<proteinExistence type="inferred from homology"/>
<reference evidence="11" key="1">
    <citation type="journal article" date="2015" name="PLoS Genet.">
        <title>Genome Sequence and Transcriptome Analyses of Chrysochromulina tobin: Metabolic Tools for Enhanced Algal Fitness in the Prominent Order Prymnesiales (Haptophyceae).</title>
        <authorList>
            <person name="Hovde B.T."/>
            <person name="Deodato C.R."/>
            <person name="Hunsperger H.M."/>
            <person name="Ryken S.A."/>
            <person name="Yost W."/>
            <person name="Jha R.K."/>
            <person name="Patterson J."/>
            <person name="Monnat R.J. Jr."/>
            <person name="Barlow S.B."/>
            <person name="Starkenburg S.R."/>
            <person name="Cattolico R.A."/>
        </authorList>
    </citation>
    <scope>NUCLEOTIDE SEQUENCE</scope>
    <source>
        <strain evidence="11">CCMP291</strain>
    </source>
</reference>
<organism evidence="10 11">
    <name type="scientific">Chrysochromulina tobinii</name>
    <dbReference type="NCBI Taxonomy" id="1460289"/>
    <lineage>
        <taxon>Eukaryota</taxon>
        <taxon>Haptista</taxon>
        <taxon>Haptophyta</taxon>
        <taxon>Prymnesiophyceae</taxon>
        <taxon>Prymnesiales</taxon>
        <taxon>Chrysochromulinaceae</taxon>
        <taxon>Chrysochromulina</taxon>
    </lineage>
</organism>
<evidence type="ECO:0000256" key="1">
    <source>
        <dbReference type="ARBA" id="ARBA00004613"/>
    </source>
</evidence>
<evidence type="ECO:0000313" key="11">
    <source>
        <dbReference type="Proteomes" id="UP000037460"/>
    </source>
</evidence>
<evidence type="ECO:0000259" key="8">
    <source>
        <dbReference type="Pfam" id="PF14008"/>
    </source>
</evidence>
<dbReference type="InterPro" id="IPR029052">
    <property type="entry name" value="Metallo-depent_PP-like"/>
</dbReference>
<dbReference type="GO" id="GO:0003993">
    <property type="term" value="F:acid phosphatase activity"/>
    <property type="evidence" value="ECO:0007669"/>
    <property type="project" value="UniProtKB-EC"/>
</dbReference>
<dbReference type="InterPro" id="IPR008963">
    <property type="entry name" value="Purple_acid_Pase-like_N"/>
</dbReference>
<evidence type="ECO:0000256" key="6">
    <source>
        <dbReference type="RuleBase" id="RU361203"/>
    </source>
</evidence>
<evidence type="ECO:0000256" key="2">
    <source>
        <dbReference type="ARBA" id="ARBA00011738"/>
    </source>
</evidence>
<keyword evidence="11" id="KW-1185">Reference proteome</keyword>
<dbReference type="PANTHER" id="PTHR45778">
    <property type="entry name" value="PURPLE ACID PHOSPHATASE-RELATED"/>
    <property type="match status" value="1"/>
</dbReference>
<keyword evidence="4" id="KW-0732">Signal</keyword>
<feature type="domain" description="Purple acid phosphatase C-terminal" evidence="8">
    <location>
        <begin position="596"/>
        <end position="656"/>
    </location>
</feature>
<feature type="domain" description="Calcineurin-like phosphoesterase" evidence="7">
    <location>
        <begin position="364"/>
        <end position="580"/>
    </location>
</feature>
<comment type="subcellular location">
    <subcellularLocation>
        <location evidence="1">Secreted</location>
    </subcellularLocation>
</comment>
<evidence type="ECO:0000259" key="7">
    <source>
        <dbReference type="Pfam" id="PF00149"/>
    </source>
</evidence>
<evidence type="ECO:0000256" key="5">
    <source>
        <dbReference type="ARBA" id="ARBA00023180"/>
    </source>
</evidence>
<dbReference type="OrthoDB" id="45007at2759"/>
<dbReference type="Gene3D" id="3.60.21.10">
    <property type="match status" value="1"/>
</dbReference>
<dbReference type="InterPro" id="IPR004843">
    <property type="entry name" value="Calcineurin-like_PHP"/>
</dbReference>
<dbReference type="EMBL" id="JWZX01003286">
    <property type="protein sequence ID" value="KOO22335.1"/>
    <property type="molecule type" value="Genomic_DNA"/>
</dbReference>
<comment type="subunit">
    <text evidence="2">Homodimer.</text>
</comment>
<dbReference type="CDD" id="cd00839">
    <property type="entry name" value="MPP_PAPs"/>
    <property type="match status" value="1"/>
</dbReference>
<comment type="catalytic activity">
    <reaction evidence="6">
        <text>a phosphate monoester + H2O = an alcohol + phosphate</text>
        <dbReference type="Rhea" id="RHEA:15017"/>
        <dbReference type="ChEBI" id="CHEBI:15377"/>
        <dbReference type="ChEBI" id="CHEBI:30879"/>
        <dbReference type="ChEBI" id="CHEBI:43474"/>
        <dbReference type="ChEBI" id="CHEBI:67140"/>
        <dbReference type="EC" id="3.1.3.2"/>
    </reaction>
</comment>
<dbReference type="SUPFAM" id="SSF49363">
    <property type="entry name" value="Purple acid phosphatase, N-terminal domain"/>
    <property type="match status" value="1"/>
</dbReference>
<dbReference type="Pfam" id="PF00149">
    <property type="entry name" value="Metallophos"/>
    <property type="match status" value="1"/>
</dbReference>
<dbReference type="Proteomes" id="UP000037460">
    <property type="component" value="Unassembled WGS sequence"/>
</dbReference>
<dbReference type="EC" id="3.1.3.2" evidence="6"/>
<evidence type="ECO:0000256" key="4">
    <source>
        <dbReference type="ARBA" id="ARBA00022729"/>
    </source>
</evidence>
<accession>A0A0M0J785</accession>
<evidence type="ECO:0000256" key="3">
    <source>
        <dbReference type="ARBA" id="ARBA00022525"/>
    </source>
</evidence>
<keyword evidence="6" id="KW-0378">Hydrolase</keyword>
<sequence length="677" mass="72699">MSEQALKRLDEILKRAQGGGACNLARSAGGYWEACGGAAGNLGSFSGLALASAQAVCCANASCAGFSFKCGDGPTCDTGSGYYKRNVDCGFVKADGFDGFAKPSALPVVPAVSIAITPSTPLTSDPANVTVTWKFETGAVNQTTDWVGQVCVGSPIEDYIEYAPVDFFKGWASGAGAYNFTIFRSRCDNEFRYYRGKQPLWPSGETLGVSAPLTWAGLPWATHPFHTHVAYGGEDTQHSMIVSFTTNSSMYGDGGYVSVMVGTVPGMYSFNATDIESTTYGAADLCNAPANTTSVDFWQWPGVFHHATIRGLAPSTRYYARAVAGEFAGDEITFVTGATLSPAARTTFAAFGDMSVTGYTLTYDTHKDTPDGGPGAVGTAQRLRARIDAGEPLDFVLHFGDLGYAKGAIFLWDAWMSMMGRVGSRVPYMVSVGNHEYDYRYPSPNDPSGVSGGVHRDMPSWFDGDVDSLGECGVGTERRFRAPANGNKIFWYAFSTGSVSVVMLSSEHSVAPGSPQRAFLEGALAAVDRTLTPWLVVTFHREVYSLTGAEQPLQDGYLAWMEDLFYKYKVDLVANGHIHQSQRTPPVYKYKVTEDAPVYIISGSAGAMLEPTAVNNKTGLVAWSGVGSCGFYVVDALNCTHMRLTWTRNNDSAVLDDAWVVRNRQVCKEARSTSAPA</sequence>
<dbReference type="SUPFAM" id="SSF56300">
    <property type="entry name" value="Metallo-dependent phosphatases"/>
    <property type="match status" value="1"/>
</dbReference>
<name>A0A0M0J785_9EUKA</name>
<dbReference type="Pfam" id="PF16656">
    <property type="entry name" value="Pur_ac_phosph_N"/>
    <property type="match status" value="1"/>
</dbReference>
<dbReference type="Gene3D" id="2.60.40.380">
    <property type="entry name" value="Purple acid phosphatase-like, N-terminal"/>
    <property type="match status" value="1"/>
</dbReference>
<dbReference type="InterPro" id="IPR015914">
    <property type="entry name" value="PAPs_N"/>
</dbReference>
<dbReference type="GO" id="GO:0046872">
    <property type="term" value="F:metal ion binding"/>
    <property type="evidence" value="ECO:0007669"/>
    <property type="project" value="InterPro"/>
</dbReference>
<comment type="caution">
    <text evidence="10">The sequence shown here is derived from an EMBL/GenBank/DDBJ whole genome shotgun (WGS) entry which is preliminary data.</text>
</comment>
<dbReference type="InterPro" id="IPR025733">
    <property type="entry name" value="PAPs_C"/>
</dbReference>